<protein>
    <recommendedName>
        <fullName evidence="1">C2H2-type domain-containing protein</fullName>
    </recommendedName>
</protein>
<dbReference type="PANTHER" id="PTHR21301:SF10">
    <property type="entry name" value="REVERSE TRANSCRIPTASE DOMAIN-CONTAINING PROTEIN"/>
    <property type="match status" value="1"/>
</dbReference>
<feature type="domain" description="C2H2-type" evidence="1">
    <location>
        <begin position="290"/>
        <end position="312"/>
    </location>
</feature>
<gene>
    <name evidence="2" type="ORF">CLF_106423</name>
</gene>
<reference key="2">
    <citation type="submission" date="2011-10" db="EMBL/GenBank/DDBJ databases">
        <title>The genome and transcriptome sequence of Clonorchis sinensis provide insights into the carcinogenic liver fluke.</title>
        <authorList>
            <person name="Wang X."/>
            <person name="Huang Y."/>
            <person name="Chen W."/>
            <person name="Liu H."/>
            <person name="Guo L."/>
            <person name="Chen Y."/>
            <person name="Luo F."/>
            <person name="Zhou W."/>
            <person name="Sun J."/>
            <person name="Mao Q."/>
            <person name="Liang P."/>
            <person name="Zhou C."/>
            <person name="Tian Y."/>
            <person name="Men J."/>
            <person name="Lv X."/>
            <person name="Huang L."/>
            <person name="Zhou J."/>
            <person name="Hu Y."/>
            <person name="Li R."/>
            <person name="Zhang F."/>
            <person name="Lei H."/>
            <person name="Li X."/>
            <person name="Hu X."/>
            <person name="Liang C."/>
            <person name="Xu J."/>
            <person name="Wu Z."/>
            <person name="Yu X."/>
        </authorList>
    </citation>
    <scope>NUCLEOTIDE SEQUENCE</scope>
    <source>
        <strain>Henan</strain>
    </source>
</reference>
<keyword evidence="3" id="KW-1185">Reference proteome</keyword>
<reference evidence="2" key="1">
    <citation type="journal article" date="2011" name="Genome Biol.">
        <title>The draft genome of the carcinogenic human liver fluke Clonorchis sinensis.</title>
        <authorList>
            <person name="Wang X."/>
            <person name="Chen W."/>
            <person name="Huang Y."/>
            <person name="Sun J."/>
            <person name="Men J."/>
            <person name="Liu H."/>
            <person name="Luo F."/>
            <person name="Guo L."/>
            <person name="Lv X."/>
            <person name="Deng C."/>
            <person name="Zhou C."/>
            <person name="Fan Y."/>
            <person name="Li X."/>
            <person name="Huang L."/>
            <person name="Hu Y."/>
            <person name="Liang C."/>
            <person name="Hu X."/>
            <person name="Xu J."/>
            <person name="Yu X."/>
        </authorList>
    </citation>
    <scope>NUCLEOTIDE SEQUENCE [LARGE SCALE GENOMIC DNA]</scope>
    <source>
        <strain evidence="2">Henan</strain>
    </source>
</reference>
<dbReference type="AlphaFoldDB" id="G7YPX9"/>
<evidence type="ECO:0000313" key="2">
    <source>
        <dbReference type="EMBL" id="GAA55010.1"/>
    </source>
</evidence>
<name>G7YPX9_CLOSI</name>
<dbReference type="EMBL" id="DF143950">
    <property type="protein sequence ID" value="GAA55010.1"/>
    <property type="molecule type" value="Genomic_DNA"/>
</dbReference>
<dbReference type="PANTHER" id="PTHR21301">
    <property type="entry name" value="REVERSE TRANSCRIPTASE"/>
    <property type="match status" value="1"/>
</dbReference>
<accession>G7YPX9</accession>
<dbReference type="Gene3D" id="3.40.1440.10">
    <property type="entry name" value="GIY-YIG endonuclease"/>
    <property type="match status" value="1"/>
</dbReference>
<organism evidence="2 3">
    <name type="scientific">Clonorchis sinensis</name>
    <name type="common">Chinese liver fluke</name>
    <dbReference type="NCBI Taxonomy" id="79923"/>
    <lineage>
        <taxon>Eukaryota</taxon>
        <taxon>Metazoa</taxon>
        <taxon>Spiralia</taxon>
        <taxon>Lophotrochozoa</taxon>
        <taxon>Platyhelminthes</taxon>
        <taxon>Trematoda</taxon>
        <taxon>Digenea</taxon>
        <taxon>Opisthorchiida</taxon>
        <taxon>Opisthorchiata</taxon>
        <taxon>Opisthorchiidae</taxon>
        <taxon>Clonorchis</taxon>
    </lineage>
</organism>
<sequence length="351" mass="39857">MAGIDREHVVQENYSSLFTLSLHKEFYTTVLYVQTFKKVRFRVTDAMSPTYIGQLIRKMQCKEILTGRRSESVEVFTILSSGFDISKPGVDDGVKSNQDYQFLLPCKTRNDPRRNFIFTGSGRRYDSALYGRQLGMTWCATRKGYPIGLSESRRNPDHLEIMSSLIAATCACKVPVHRKVDRTAAQIEVKNILQGGGYPTSLIKHQLRRGLVPVAKPKIEWLGTVVIPYKPGTSEIIRRILNTTNIRVAFQRGNTLRLALKGNTLRSALVQLKDRLPANRTRDCVYKIKCSECTKLYVGQTAMELHTRIGEHKRKINRSLRNADDYRALLKDSAIAEHALDTGHKIDLKNV</sequence>
<dbReference type="PROSITE" id="PS00028">
    <property type="entry name" value="ZINC_FINGER_C2H2_1"/>
    <property type="match status" value="1"/>
</dbReference>
<evidence type="ECO:0000259" key="1">
    <source>
        <dbReference type="PROSITE" id="PS00028"/>
    </source>
</evidence>
<dbReference type="Proteomes" id="UP000008909">
    <property type="component" value="Unassembled WGS sequence"/>
</dbReference>
<dbReference type="InterPro" id="IPR013087">
    <property type="entry name" value="Znf_C2H2_type"/>
</dbReference>
<proteinExistence type="predicted"/>
<dbReference type="InterPro" id="IPR035901">
    <property type="entry name" value="GIY-YIG_endonuc_sf"/>
</dbReference>
<evidence type="ECO:0000313" key="3">
    <source>
        <dbReference type="Proteomes" id="UP000008909"/>
    </source>
</evidence>